<keyword evidence="4" id="KW-0472">Membrane</keyword>
<gene>
    <name evidence="7" type="ORF">GCM10007390_37390</name>
</gene>
<evidence type="ECO:0000256" key="5">
    <source>
        <dbReference type="ARBA" id="ARBA00023237"/>
    </source>
</evidence>
<evidence type="ECO:0000256" key="3">
    <source>
        <dbReference type="ARBA" id="ARBA00022729"/>
    </source>
</evidence>
<dbReference type="Gene3D" id="1.25.40.390">
    <property type="match status" value="1"/>
</dbReference>
<evidence type="ECO:0000313" key="8">
    <source>
        <dbReference type="Proteomes" id="UP000598271"/>
    </source>
</evidence>
<evidence type="ECO:0000256" key="4">
    <source>
        <dbReference type="ARBA" id="ARBA00023136"/>
    </source>
</evidence>
<reference evidence="7 8" key="1">
    <citation type="journal article" date="2014" name="Int. J. Syst. Evol. Microbiol.">
        <title>Complete genome sequence of Corynebacterium casei LMG S-19264T (=DSM 44701T), isolated from a smear-ripened cheese.</title>
        <authorList>
            <consortium name="US DOE Joint Genome Institute (JGI-PGF)"/>
            <person name="Walter F."/>
            <person name="Albersmeier A."/>
            <person name="Kalinowski J."/>
            <person name="Ruckert C."/>
        </authorList>
    </citation>
    <scope>NUCLEOTIDE SEQUENCE [LARGE SCALE GENOMIC DNA]</scope>
    <source>
        <strain evidence="7 8">KCTC 12866</strain>
    </source>
</reference>
<dbReference type="Pfam" id="PF07980">
    <property type="entry name" value="SusD_RagB"/>
    <property type="match status" value="1"/>
</dbReference>
<dbReference type="GO" id="GO:0009279">
    <property type="term" value="C:cell outer membrane"/>
    <property type="evidence" value="ECO:0007669"/>
    <property type="project" value="UniProtKB-SubCell"/>
</dbReference>
<name>A0A8J3GA07_9BACT</name>
<dbReference type="InterPro" id="IPR011990">
    <property type="entry name" value="TPR-like_helical_dom_sf"/>
</dbReference>
<comment type="subcellular location">
    <subcellularLocation>
        <location evidence="1">Cell outer membrane</location>
    </subcellularLocation>
</comment>
<keyword evidence="3" id="KW-0732">Signal</keyword>
<dbReference type="RefSeq" id="WP_189566081.1">
    <property type="nucleotide sequence ID" value="NZ_BMXF01000004.1"/>
</dbReference>
<comment type="caution">
    <text evidence="7">The sequence shown here is derived from an EMBL/GenBank/DDBJ whole genome shotgun (WGS) entry which is preliminary data.</text>
</comment>
<protein>
    <recommendedName>
        <fullName evidence="6">RagB/SusD domain-containing protein</fullName>
    </recommendedName>
</protein>
<evidence type="ECO:0000313" key="7">
    <source>
        <dbReference type="EMBL" id="GHB79765.1"/>
    </source>
</evidence>
<accession>A0A8J3GA07</accession>
<evidence type="ECO:0000259" key="6">
    <source>
        <dbReference type="Pfam" id="PF07980"/>
    </source>
</evidence>
<organism evidence="7 8">
    <name type="scientific">Persicitalea jodogahamensis</name>
    <dbReference type="NCBI Taxonomy" id="402147"/>
    <lineage>
        <taxon>Bacteria</taxon>
        <taxon>Pseudomonadati</taxon>
        <taxon>Bacteroidota</taxon>
        <taxon>Cytophagia</taxon>
        <taxon>Cytophagales</taxon>
        <taxon>Spirosomataceae</taxon>
        <taxon>Persicitalea</taxon>
    </lineage>
</organism>
<keyword evidence="8" id="KW-1185">Reference proteome</keyword>
<comment type="similarity">
    <text evidence="2">Belongs to the SusD family.</text>
</comment>
<dbReference type="EMBL" id="BMXF01000004">
    <property type="protein sequence ID" value="GHB79765.1"/>
    <property type="molecule type" value="Genomic_DNA"/>
</dbReference>
<dbReference type="AlphaFoldDB" id="A0A8J3GA07"/>
<evidence type="ECO:0000256" key="2">
    <source>
        <dbReference type="ARBA" id="ARBA00006275"/>
    </source>
</evidence>
<proteinExistence type="inferred from homology"/>
<dbReference type="Proteomes" id="UP000598271">
    <property type="component" value="Unassembled WGS sequence"/>
</dbReference>
<dbReference type="SUPFAM" id="SSF48452">
    <property type="entry name" value="TPR-like"/>
    <property type="match status" value="1"/>
</dbReference>
<sequence length="48" mass="5715">MTWTNGGNLNTIQVQAFERVFKPNRDYLWPIPQKELDLNKELIQNPGW</sequence>
<keyword evidence="5" id="KW-0998">Cell outer membrane</keyword>
<dbReference type="InterPro" id="IPR012944">
    <property type="entry name" value="SusD_RagB_dom"/>
</dbReference>
<evidence type="ECO:0000256" key="1">
    <source>
        <dbReference type="ARBA" id="ARBA00004442"/>
    </source>
</evidence>
<feature type="domain" description="RagB/SusD" evidence="6">
    <location>
        <begin position="18"/>
        <end position="48"/>
    </location>
</feature>